<proteinExistence type="predicted"/>
<reference evidence="2" key="2">
    <citation type="submission" date="2025-09" db="UniProtKB">
        <authorList>
            <consortium name="Ensembl"/>
        </authorList>
    </citation>
    <scope>IDENTIFICATION</scope>
</reference>
<evidence type="ECO:0000256" key="1">
    <source>
        <dbReference type="SAM" id="MobiDB-lite"/>
    </source>
</evidence>
<dbReference type="AlphaFoldDB" id="A0A8C5AL63"/>
<protein>
    <submittedName>
        <fullName evidence="2">Uncharacterized protein</fullName>
    </submittedName>
</protein>
<dbReference type="Proteomes" id="UP000694546">
    <property type="component" value="Chromosome 3"/>
</dbReference>
<feature type="region of interest" description="Disordered" evidence="1">
    <location>
        <begin position="1"/>
        <end position="27"/>
    </location>
</feature>
<keyword evidence="3" id="KW-1185">Reference proteome</keyword>
<reference evidence="2" key="1">
    <citation type="submission" date="2025-08" db="UniProtKB">
        <authorList>
            <consortium name="Ensembl"/>
        </authorList>
    </citation>
    <scope>IDENTIFICATION</scope>
</reference>
<evidence type="ECO:0000313" key="3">
    <source>
        <dbReference type="Proteomes" id="UP000694546"/>
    </source>
</evidence>
<accession>A0A8C5AL63</accession>
<sequence length="69" mass="7374">MSGSRSSRGAALFSIPTSSSNSEANTEEGRLIPDTSITAFNINLLVCDLVKRSPTVFSGTNILLLRVFL</sequence>
<name>A0A8C5AL63_GADMO</name>
<organism evidence="2 3">
    <name type="scientific">Gadus morhua</name>
    <name type="common">Atlantic cod</name>
    <dbReference type="NCBI Taxonomy" id="8049"/>
    <lineage>
        <taxon>Eukaryota</taxon>
        <taxon>Metazoa</taxon>
        <taxon>Chordata</taxon>
        <taxon>Craniata</taxon>
        <taxon>Vertebrata</taxon>
        <taxon>Euteleostomi</taxon>
        <taxon>Actinopterygii</taxon>
        <taxon>Neopterygii</taxon>
        <taxon>Teleostei</taxon>
        <taxon>Neoteleostei</taxon>
        <taxon>Acanthomorphata</taxon>
        <taxon>Zeiogadaria</taxon>
        <taxon>Gadariae</taxon>
        <taxon>Gadiformes</taxon>
        <taxon>Gadoidei</taxon>
        <taxon>Gadidae</taxon>
        <taxon>Gadus</taxon>
    </lineage>
</organism>
<dbReference type="Ensembl" id="ENSGMOT00000052207.1">
    <property type="protein sequence ID" value="ENSGMOP00000033269.1"/>
    <property type="gene ID" value="ENSGMOG00000022819.1"/>
</dbReference>
<evidence type="ECO:0000313" key="2">
    <source>
        <dbReference type="Ensembl" id="ENSGMOP00000033269.1"/>
    </source>
</evidence>